<protein>
    <recommendedName>
        <fullName evidence="3">HEPN domain-containing protein</fullName>
    </recommendedName>
</protein>
<evidence type="ECO:0000313" key="2">
    <source>
        <dbReference type="Proteomes" id="UP000179621"/>
    </source>
</evidence>
<evidence type="ECO:0008006" key="3">
    <source>
        <dbReference type="Google" id="ProtNLM"/>
    </source>
</evidence>
<evidence type="ECO:0000313" key="1">
    <source>
        <dbReference type="EMBL" id="OHU13900.1"/>
    </source>
</evidence>
<proteinExistence type="predicted"/>
<accession>A0ABX3C643</accession>
<dbReference type="EMBL" id="MLIH01000002">
    <property type="protein sequence ID" value="OHU13900.1"/>
    <property type="molecule type" value="Genomic_DNA"/>
</dbReference>
<reference evidence="1 2" key="1">
    <citation type="submission" date="2016-10" db="EMBL/GenBank/DDBJ databases">
        <title>Evaluation of Human, Animal and Environmental Mycobacterium chelonae Isolates by Core Genome Phylogenomic Analysis, Targeted Gene Comparison, and Anti-microbial Susceptibility Patterns: A Tale of Mistaken Identities.</title>
        <authorList>
            <person name="Fogelson S.B."/>
            <person name="Camus A.C."/>
            <person name="Lorenz W."/>
            <person name="Vasireddy R."/>
            <person name="Vasireddy S."/>
            <person name="Smith T."/>
            <person name="Brown-Elliott B.A."/>
            <person name="Wallace R.J.Jr."/>
            <person name="Hasan N.A."/>
            <person name="Reischl U."/>
            <person name="Sanchez S."/>
        </authorList>
    </citation>
    <scope>NUCLEOTIDE SEQUENCE [LARGE SCALE GENOMIC DNA]</scope>
    <source>
        <strain evidence="1 2">8528</strain>
    </source>
</reference>
<name>A0ABX3C643_9MYCO</name>
<sequence length="159" mass="17977">MVVIPESIVDDLSPYAMALFSSDLDVAARSIEASKRFSAAKYFLICLSIELAIKSTLLNLKIPRSQLKSAGHNLGKLLDEFTKHVEPQFITAAEGGLIRQMVGFYDYDKEFGNSKGLVYFETNMKSQALQAYKGLPDIKKLEKVHDKLQNYLKENNYYL</sequence>
<comment type="caution">
    <text evidence="1">The sequence shown here is derived from an EMBL/GenBank/DDBJ whole genome shotgun (WGS) entry which is preliminary data.</text>
</comment>
<organism evidence="1 2">
    <name type="scientific">Mycobacteroides saopaulense</name>
    <dbReference type="NCBI Taxonomy" id="1578165"/>
    <lineage>
        <taxon>Bacteria</taxon>
        <taxon>Bacillati</taxon>
        <taxon>Actinomycetota</taxon>
        <taxon>Actinomycetes</taxon>
        <taxon>Mycobacteriales</taxon>
        <taxon>Mycobacteriaceae</taxon>
        <taxon>Mycobacteroides</taxon>
    </lineage>
</organism>
<dbReference type="Proteomes" id="UP000179621">
    <property type="component" value="Unassembled WGS sequence"/>
</dbReference>
<keyword evidence="2" id="KW-1185">Reference proteome</keyword>
<gene>
    <name evidence="1" type="ORF">BKG73_04325</name>
</gene>